<proteinExistence type="predicted"/>
<protein>
    <submittedName>
        <fullName evidence="2">Uncharacterized protein</fullName>
    </submittedName>
</protein>
<evidence type="ECO:0000313" key="3">
    <source>
        <dbReference type="Proteomes" id="UP001596391"/>
    </source>
</evidence>
<accession>A0ABW1Z652</accession>
<comment type="caution">
    <text evidence="2">The sequence shown here is derived from an EMBL/GenBank/DDBJ whole genome shotgun (WGS) entry which is preliminary data.</text>
</comment>
<keyword evidence="1" id="KW-0175">Coiled coil</keyword>
<evidence type="ECO:0000256" key="1">
    <source>
        <dbReference type="SAM" id="Coils"/>
    </source>
</evidence>
<sequence>MQAQLDRLEHELKAQHDEMQAQIDALKAQLAARENEATSARAATVAAQQQTIEAQQSTAVAAQQTAETVKALEQTQANTAAQVAEVHAQQTALKVQVEQPTAFHYKGLTLTPSGYIAAESVWRASALHADIYTPYNLTPYSGNADSKVTEWVPSARQTRFGVMAEGMAGKTPLKAFVETDFLSAGTTSNALQTNSYTLRLRQAWVQATLGKTTLNAGQMWTLATENKKAALAGQEALPATIDNNFNVGTTWLRQLGFRVQQQVTPSFTLALALESAQYQFAASNTPNNFFFGGNGVFQGLNNQTFQYTNQLAPDIIVKASFDPGWGHYELGGIGRFFRDRYYPDASATNAKNDTKFGGGLIANARMPITKKLDLALHLVAGDGTGRYGASLLPDITVHPDGRLEPLRNAQGLASLELHPTRSLDFYGYGGVEYVQRTYYRSSTGTLVGYGVPTADNSGCNTEVTPSASGTPGFNPGSGTCTGHTRRLAEGQFGFWYRPVQGPAGKLQLGAAYGYLNRAGWTGVGGAPQTSNHLVWTSIRYILP</sequence>
<organism evidence="2 3">
    <name type="scientific">Granulicella cerasi</name>
    <dbReference type="NCBI Taxonomy" id="741063"/>
    <lineage>
        <taxon>Bacteria</taxon>
        <taxon>Pseudomonadati</taxon>
        <taxon>Acidobacteriota</taxon>
        <taxon>Terriglobia</taxon>
        <taxon>Terriglobales</taxon>
        <taxon>Acidobacteriaceae</taxon>
        <taxon>Granulicella</taxon>
    </lineage>
</organism>
<evidence type="ECO:0000313" key="2">
    <source>
        <dbReference type="EMBL" id="MFC6644568.1"/>
    </source>
</evidence>
<keyword evidence="3" id="KW-1185">Reference proteome</keyword>
<feature type="coiled-coil region" evidence="1">
    <location>
        <begin position="5"/>
        <end position="43"/>
    </location>
</feature>
<name>A0ABW1Z652_9BACT</name>
<dbReference type="RefSeq" id="WP_263372499.1">
    <property type="nucleotide sequence ID" value="NZ_JAGSYD010000005.1"/>
</dbReference>
<dbReference type="Proteomes" id="UP001596391">
    <property type="component" value="Unassembled WGS sequence"/>
</dbReference>
<reference evidence="3" key="1">
    <citation type="journal article" date="2019" name="Int. J. Syst. Evol. Microbiol.">
        <title>The Global Catalogue of Microorganisms (GCM) 10K type strain sequencing project: providing services to taxonomists for standard genome sequencing and annotation.</title>
        <authorList>
            <consortium name="The Broad Institute Genomics Platform"/>
            <consortium name="The Broad Institute Genome Sequencing Center for Infectious Disease"/>
            <person name="Wu L."/>
            <person name="Ma J."/>
        </authorList>
    </citation>
    <scope>NUCLEOTIDE SEQUENCE [LARGE SCALE GENOMIC DNA]</scope>
    <source>
        <strain evidence="3">CGMCC 1.16026</strain>
    </source>
</reference>
<gene>
    <name evidence="2" type="ORF">ACFQBQ_02975</name>
</gene>
<dbReference type="EMBL" id="JBHSWI010000001">
    <property type="protein sequence ID" value="MFC6644568.1"/>
    <property type="molecule type" value="Genomic_DNA"/>
</dbReference>